<keyword evidence="1" id="KW-0001">2Fe-2S</keyword>
<evidence type="ECO:0000313" key="9">
    <source>
        <dbReference type="Proteomes" id="UP000295606"/>
    </source>
</evidence>
<keyword evidence="3" id="KW-0408">Iron</keyword>
<name>A0A4R5LKI3_9BURK</name>
<evidence type="ECO:0000313" key="8">
    <source>
        <dbReference type="EMBL" id="TDG10261.1"/>
    </source>
</evidence>
<dbReference type="EMBL" id="SMOD01000002">
    <property type="protein sequence ID" value="TDG10261.1"/>
    <property type="molecule type" value="Genomic_DNA"/>
</dbReference>
<dbReference type="GO" id="GO:0046872">
    <property type="term" value="F:metal ion binding"/>
    <property type="evidence" value="ECO:0007669"/>
    <property type="project" value="UniProtKB-KW"/>
</dbReference>
<dbReference type="PANTHER" id="PTHR21496">
    <property type="entry name" value="FERREDOXIN-RELATED"/>
    <property type="match status" value="1"/>
</dbReference>
<dbReference type="Gene3D" id="2.102.10.10">
    <property type="entry name" value="Rieske [2Fe-2S] iron-sulphur domain"/>
    <property type="match status" value="1"/>
</dbReference>
<feature type="domain" description="Rieske" evidence="7">
    <location>
        <begin position="8"/>
        <end position="102"/>
    </location>
</feature>
<keyword evidence="4" id="KW-0411">Iron-sulfur</keyword>
<evidence type="ECO:0000256" key="5">
    <source>
        <dbReference type="ARBA" id="ARBA00034078"/>
    </source>
</evidence>
<evidence type="ECO:0000256" key="3">
    <source>
        <dbReference type="ARBA" id="ARBA00023004"/>
    </source>
</evidence>
<reference evidence="8 9" key="1">
    <citation type="submission" date="2019-03" db="EMBL/GenBank/DDBJ databases">
        <title>Paraburkholderia sp. isolated from native Mimosa gymnas in Guartela State Park, Brazil.</title>
        <authorList>
            <person name="Paulitsch F."/>
            <person name="Hungria M."/>
            <person name="Delamuta J.R.M."/>
            <person name="Ribeiro R.A."/>
            <person name="Dall'Agnol R."/>
            <person name="Silva J.S.B."/>
        </authorList>
    </citation>
    <scope>NUCLEOTIDE SEQUENCE [LARGE SCALE GENOMIC DNA]</scope>
    <source>
        <strain evidence="8 9">CNPSo 3008</strain>
    </source>
</reference>
<dbReference type="AlphaFoldDB" id="A0A4R5LKI3"/>
<comment type="cofactor">
    <cofactor evidence="5">
        <name>[2Fe-2S] cluster</name>
        <dbReference type="ChEBI" id="CHEBI:190135"/>
    </cofactor>
</comment>
<organism evidence="8 9">
    <name type="scientific">Paraburkholderia guartelaensis</name>
    <dbReference type="NCBI Taxonomy" id="2546446"/>
    <lineage>
        <taxon>Bacteria</taxon>
        <taxon>Pseudomonadati</taxon>
        <taxon>Pseudomonadota</taxon>
        <taxon>Betaproteobacteria</taxon>
        <taxon>Burkholderiales</taxon>
        <taxon>Burkholderiaceae</taxon>
        <taxon>Paraburkholderia</taxon>
    </lineage>
</organism>
<evidence type="ECO:0000256" key="4">
    <source>
        <dbReference type="ARBA" id="ARBA00023014"/>
    </source>
</evidence>
<evidence type="ECO:0000256" key="6">
    <source>
        <dbReference type="ARBA" id="ARBA00038001"/>
    </source>
</evidence>
<accession>A0A4R5LKI3</accession>
<comment type="similarity">
    <text evidence="6">Belongs to the bacterial ring-hydroxylating dioxygenase ferredoxin component family.</text>
</comment>
<dbReference type="RefSeq" id="WP_133179912.1">
    <property type="nucleotide sequence ID" value="NZ_SMOD01000002.1"/>
</dbReference>
<keyword evidence="2" id="KW-0479">Metal-binding</keyword>
<dbReference type="GO" id="GO:0051537">
    <property type="term" value="F:2 iron, 2 sulfur cluster binding"/>
    <property type="evidence" value="ECO:0007669"/>
    <property type="project" value="UniProtKB-KW"/>
</dbReference>
<comment type="caution">
    <text evidence="8">The sequence shown here is derived from an EMBL/GenBank/DDBJ whole genome shotgun (WGS) entry which is preliminary data.</text>
</comment>
<dbReference type="Pfam" id="PF00355">
    <property type="entry name" value="Rieske"/>
    <property type="match status" value="1"/>
</dbReference>
<dbReference type="SUPFAM" id="SSF50022">
    <property type="entry name" value="ISP domain"/>
    <property type="match status" value="1"/>
</dbReference>
<evidence type="ECO:0000256" key="1">
    <source>
        <dbReference type="ARBA" id="ARBA00022714"/>
    </source>
</evidence>
<gene>
    <name evidence="8" type="ORF">E1N52_02575</name>
</gene>
<evidence type="ECO:0000259" key="7">
    <source>
        <dbReference type="PROSITE" id="PS51296"/>
    </source>
</evidence>
<dbReference type="PANTHER" id="PTHR21496:SF0">
    <property type="entry name" value="RIESKE DOMAIN-CONTAINING PROTEIN"/>
    <property type="match status" value="1"/>
</dbReference>
<dbReference type="Proteomes" id="UP000295606">
    <property type="component" value="Unassembled WGS sequence"/>
</dbReference>
<dbReference type="InterPro" id="IPR036922">
    <property type="entry name" value="Rieske_2Fe-2S_sf"/>
</dbReference>
<sequence length="107" mass="11619">MAQDLSWIDVMDSDDLWIGEMVAVESALGPLLMINIDGTVCAYENRCPHMGGRLSDGEFANGVIVCPNHRWEFCAHSGRGINPTGQQLNPHRVRIVGGRILVASGDS</sequence>
<dbReference type="PROSITE" id="PS51296">
    <property type="entry name" value="RIESKE"/>
    <property type="match status" value="1"/>
</dbReference>
<proteinExistence type="inferred from homology"/>
<evidence type="ECO:0000256" key="2">
    <source>
        <dbReference type="ARBA" id="ARBA00022723"/>
    </source>
</evidence>
<dbReference type="OrthoDB" id="9769355at2"/>
<protein>
    <submittedName>
        <fullName evidence="8">(2Fe-2S)-binding protein</fullName>
    </submittedName>
</protein>
<dbReference type="InterPro" id="IPR017941">
    <property type="entry name" value="Rieske_2Fe-2S"/>
</dbReference>